<dbReference type="Pfam" id="PF00044">
    <property type="entry name" value="Gp_dh_N"/>
    <property type="match status" value="1"/>
</dbReference>
<feature type="binding site" evidence="4">
    <location>
        <position position="238"/>
    </location>
    <ligand>
        <name>D-glyceraldehyde 3-phosphate</name>
        <dbReference type="ChEBI" id="CHEBI:59776"/>
    </ligand>
</feature>
<dbReference type="InterPro" id="IPR020828">
    <property type="entry name" value="GlycerAld_3-P_DH_NAD(P)-bd"/>
</dbReference>
<dbReference type="PIRSF" id="PIRSF000149">
    <property type="entry name" value="GAP_DH"/>
    <property type="match status" value="1"/>
</dbReference>
<feature type="binding site" evidence="4">
    <location>
        <begin position="215"/>
        <end position="216"/>
    </location>
    <ligand>
        <name>D-glyceraldehyde 3-phosphate</name>
        <dbReference type="ChEBI" id="CHEBI:59776"/>
    </ligand>
</feature>
<feature type="binding site" evidence="5">
    <location>
        <position position="321"/>
    </location>
    <ligand>
        <name>NAD(+)</name>
        <dbReference type="ChEBI" id="CHEBI:57540"/>
    </ligand>
</feature>
<feature type="binding site" evidence="5">
    <location>
        <position position="77"/>
    </location>
    <ligand>
        <name>NAD(+)</name>
        <dbReference type="ChEBI" id="CHEBI:57540"/>
    </ligand>
</feature>
<feature type="active site" description="Nucleophile" evidence="3">
    <location>
        <position position="156"/>
    </location>
</feature>
<evidence type="ECO:0000256" key="6">
    <source>
        <dbReference type="PIRSR" id="PIRSR000149-4"/>
    </source>
</evidence>
<evidence type="ECO:0000259" key="8">
    <source>
        <dbReference type="SMART" id="SM00846"/>
    </source>
</evidence>
<dbReference type="Pfam" id="PF02800">
    <property type="entry name" value="Gp_dh_C"/>
    <property type="match status" value="1"/>
</dbReference>
<dbReference type="CDD" id="cd18126">
    <property type="entry name" value="GAPDH_I_C"/>
    <property type="match status" value="1"/>
</dbReference>
<evidence type="ECO:0000256" key="5">
    <source>
        <dbReference type="PIRSR" id="PIRSR000149-3"/>
    </source>
</evidence>
<dbReference type="CDD" id="cd05214">
    <property type="entry name" value="GAPDH_I_N"/>
    <property type="match status" value="1"/>
</dbReference>
<dbReference type="FunFam" id="3.30.360.10:FF:000002">
    <property type="entry name" value="Glyceraldehyde-3-phosphate dehydrogenase"/>
    <property type="match status" value="1"/>
</dbReference>
<dbReference type="EMBL" id="MFMM01000001">
    <property type="protein sequence ID" value="OGG85317.1"/>
    <property type="molecule type" value="Genomic_DNA"/>
</dbReference>
<dbReference type="PANTHER" id="PTHR43148">
    <property type="entry name" value="GLYCERALDEHYDE-3-PHOSPHATE DEHYDROGENASE 2"/>
    <property type="match status" value="1"/>
</dbReference>
<dbReference type="AlphaFoldDB" id="A0A1F6FHH3"/>
<dbReference type="InterPro" id="IPR020831">
    <property type="entry name" value="GlycerAld/Erythrose_P_DH"/>
</dbReference>
<dbReference type="SUPFAM" id="SSF51735">
    <property type="entry name" value="NAD(P)-binding Rossmann-fold domains"/>
    <property type="match status" value="1"/>
</dbReference>
<evidence type="ECO:0000313" key="9">
    <source>
        <dbReference type="EMBL" id="OGG85317.1"/>
    </source>
</evidence>
<dbReference type="Gene3D" id="3.40.50.720">
    <property type="entry name" value="NAD(P)-binding Rossmann-like Domain"/>
    <property type="match status" value="1"/>
</dbReference>
<reference evidence="9 10" key="1">
    <citation type="journal article" date="2016" name="Nat. Commun.">
        <title>Thousands of microbial genomes shed light on interconnected biogeochemical processes in an aquifer system.</title>
        <authorList>
            <person name="Anantharaman K."/>
            <person name="Brown C.T."/>
            <person name="Hug L.A."/>
            <person name="Sharon I."/>
            <person name="Castelle C.J."/>
            <person name="Probst A.J."/>
            <person name="Thomas B.C."/>
            <person name="Singh A."/>
            <person name="Wilkins M.J."/>
            <person name="Karaoz U."/>
            <person name="Brodie E.L."/>
            <person name="Williams K.H."/>
            <person name="Hubbard S.S."/>
            <person name="Banfield J.F."/>
        </authorList>
    </citation>
    <scope>NUCLEOTIDE SEQUENCE [LARGE SCALE GENOMIC DNA]</scope>
</reference>
<keyword evidence="5" id="KW-0547">Nucleotide-binding</keyword>
<sequence length="341" mass="36377">MVRVAINGFGRIGRTFFRLAYGNPDFEVVAFNDLGDLGNLAYLLEYDSVYGRSPFSVEVVDGALLVDGKKIAFTQEREPNKLPWKDLNIDIVVESTGFFTTYEGSKLHLDAGAKRVVISAPVKGEAEAAGVVGATVLMGVNEDKLKTCQISSNASCTTNATSPLIAILKEAIGIDKAVLNTVHAYTASQTLVDGPSKKDYRAGRAAALNIVPSTTGAAIATTLAHTELTGKFDGIAMRVPVAVGSIVDVTFIAKRDTTVEEVNEALVKAAADPRWQHLFAVTDEPIVSTDIIGSRVGSIADLSFTKVVGGNLVKVLAWYDNETSYTQTLVEHVRASAKHVS</sequence>
<dbReference type="Proteomes" id="UP000177325">
    <property type="component" value="Unassembled WGS sequence"/>
</dbReference>
<evidence type="ECO:0000256" key="3">
    <source>
        <dbReference type="PIRSR" id="PIRSR000149-1"/>
    </source>
</evidence>
<keyword evidence="5" id="KW-0520">NAD</keyword>
<feature type="binding site" evidence="4">
    <location>
        <position position="186"/>
    </location>
    <ligand>
        <name>D-glyceraldehyde 3-phosphate</name>
        <dbReference type="ChEBI" id="CHEBI:59776"/>
    </ligand>
</feature>
<feature type="binding site" evidence="5">
    <location>
        <position position="33"/>
    </location>
    <ligand>
        <name>NAD(+)</name>
        <dbReference type="ChEBI" id="CHEBI:57540"/>
    </ligand>
</feature>
<comment type="similarity">
    <text evidence="1 7">Belongs to the glyceraldehyde-3-phosphate dehydrogenase family.</text>
</comment>
<dbReference type="SUPFAM" id="SSF55347">
    <property type="entry name" value="Glyceraldehyde-3-phosphate dehydrogenase-like, C-terminal domain"/>
    <property type="match status" value="1"/>
</dbReference>
<dbReference type="GO" id="GO:0016620">
    <property type="term" value="F:oxidoreductase activity, acting on the aldehyde or oxo group of donors, NAD or NADP as acceptor"/>
    <property type="evidence" value="ECO:0007669"/>
    <property type="project" value="InterPro"/>
</dbReference>
<feature type="binding site" evidence="5">
    <location>
        <position position="119"/>
    </location>
    <ligand>
        <name>NAD(+)</name>
        <dbReference type="ChEBI" id="CHEBI:57540"/>
    </ligand>
</feature>
<dbReference type="STRING" id="1798525.A3G90_04675"/>
<evidence type="ECO:0000256" key="7">
    <source>
        <dbReference type="RuleBase" id="RU000397"/>
    </source>
</evidence>
<evidence type="ECO:0000313" key="10">
    <source>
        <dbReference type="Proteomes" id="UP000177325"/>
    </source>
</evidence>
<evidence type="ECO:0000256" key="1">
    <source>
        <dbReference type="ARBA" id="ARBA00007406"/>
    </source>
</evidence>
<feature type="domain" description="Glyceraldehyde 3-phosphate dehydrogenase NAD(P) binding" evidence="8">
    <location>
        <begin position="2"/>
        <end position="156"/>
    </location>
</feature>
<dbReference type="InterPro" id="IPR036291">
    <property type="entry name" value="NAD(P)-bd_dom_sf"/>
</dbReference>
<dbReference type="SMART" id="SM00846">
    <property type="entry name" value="Gp_dh_N"/>
    <property type="match status" value="1"/>
</dbReference>
<organism evidence="9 10">
    <name type="scientific">Candidatus Kaiserbacteria bacterium RIFCSPLOWO2_12_FULL_45_26</name>
    <dbReference type="NCBI Taxonomy" id="1798525"/>
    <lineage>
        <taxon>Bacteria</taxon>
        <taxon>Candidatus Kaiseribacteriota</taxon>
    </lineage>
</organism>
<dbReference type="PRINTS" id="PR00078">
    <property type="entry name" value="G3PDHDRGNASE"/>
</dbReference>
<dbReference type="InterPro" id="IPR020829">
    <property type="entry name" value="GlycerAld_3-P_DH_cat"/>
</dbReference>
<comment type="caution">
    <text evidence="9">The sequence shown here is derived from an EMBL/GenBank/DDBJ whole genome shotgun (WGS) entry which is preliminary data.</text>
</comment>
<feature type="site" description="Activates thiol group during catalysis" evidence="6">
    <location>
        <position position="183"/>
    </location>
</feature>
<name>A0A1F6FHH3_9BACT</name>
<gene>
    <name evidence="9" type="ORF">A3G90_04675</name>
</gene>
<dbReference type="Gene3D" id="3.30.360.10">
    <property type="entry name" value="Dihydrodipicolinate Reductase, domain 2"/>
    <property type="match status" value="1"/>
</dbReference>
<dbReference type="FunFam" id="3.40.50.720:FF:000001">
    <property type="entry name" value="Glyceraldehyde-3-phosphate dehydrogenase"/>
    <property type="match status" value="1"/>
</dbReference>
<evidence type="ECO:0000256" key="4">
    <source>
        <dbReference type="PIRSR" id="PIRSR000149-2"/>
    </source>
</evidence>
<proteinExistence type="inferred from homology"/>
<accession>A0A1F6FHH3</accession>
<feature type="binding site" evidence="5">
    <location>
        <begin position="11"/>
        <end position="12"/>
    </location>
    <ligand>
        <name>NAD(+)</name>
        <dbReference type="ChEBI" id="CHEBI:57540"/>
    </ligand>
</feature>
<protein>
    <submittedName>
        <fullName evidence="9">Type I glyceraldehyde-3-phosphate dehydrogenase</fullName>
    </submittedName>
</protein>
<evidence type="ECO:0000256" key="2">
    <source>
        <dbReference type="ARBA" id="ARBA00023002"/>
    </source>
</evidence>
<keyword evidence="2" id="KW-0560">Oxidoreductase</keyword>
<feature type="binding site" evidence="4">
    <location>
        <begin position="155"/>
        <end position="157"/>
    </location>
    <ligand>
        <name>D-glyceraldehyde 3-phosphate</name>
        <dbReference type="ChEBI" id="CHEBI:59776"/>
    </ligand>
</feature>
<dbReference type="GO" id="GO:0051287">
    <property type="term" value="F:NAD binding"/>
    <property type="evidence" value="ECO:0007669"/>
    <property type="project" value="InterPro"/>
</dbReference>